<dbReference type="InterPro" id="IPR036322">
    <property type="entry name" value="WD40_repeat_dom_sf"/>
</dbReference>
<dbReference type="InterPro" id="IPR015943">
    <property type="entry name" value="WD40/YVTN_repeat-like_dom_sf"/>
</dbReference>
<feature type="repeat" description="WD" evidence="3">
    <location>
        <begin position="120"/>
        <end position="161"/>
    </location>
</feature>
<evidence type="ECO:0000256" key="1">
    <source>
        <dbReference type="ARBA" id="ARBA00022574"/>
    </source>
</evidence>
<dbReference type="CDD" id="cd00200">
    <property type="entry name" value="WD40"/>
    <property type="match status" value="1"/>
</dbReference>
<dbReference type="InterPro" id="IPR019775">
    <property type="entry name" value="WD40_repeat_CS"/>
</dbReference>
<keyword evidence="1 3" id="KW-0853">WD repeat</keyword>
<dbReference type="PROSITE" id="PS50082">
    <property type="entry name" value="WD_REPEATS_2"/>
    <property type="match status" value="4"/>
</dbReference>
<dbReference type="Gene3D" id="2.130.10.10">
    <property type="entry name" value="YVTN repeat-like/Quinoprotein amine dehydrogenase"/>
    <property type="match status" value="2"/>
</dbReference>
<keyword evidence="2" id="KW-0677">Repeat</keyword>
<name>X6PCS3_RETFI</name>
<dbReference type="OrthoDB" id="8883818at2759"/>
<gene>
    <name evidence="4" type="ORF">RFI_01599</name>
</gene>
<dbReference type="InterPro" id="IPR020472">
    <property type="entry name" value="WD40_PAC1"/>
</dbReference>
<dbReference type="AlphaFoldDB" id="X6PCS3"/>
<dbReference type="Pfam" id="PF00400">
    <property type="entry name" value="WD40"/>
    <property type="match status" value="7"/>
</dbReference>
<dbReference type="SMART" id="SM00320">
    <property type="entry name" value="WD40"/>
    <property type="match status" value="7"/>
</dbReference>
<feature type="repeat" description="WD" evidence="3">
    <location>
        <begin position="202"/>
        <end position="243"/>
    </location>
</feature>
<comment type="caution">
    <text evidence="4">The sequence shown here is derived from an EMBL/GenBank/DDBJ whole genome shotgun (WGS) entry which is preliminary data.</text>
</comment>
<evidence type="ECO:0000256" key="2">
    <source>
        <dbReference type="ARBA" id="ARBA00022737"/>
    </source>
</evidence>
<keyword evidence="5" id="KW-1185">Reference proteome</keyword>
<sequence length="324" mass="36500">MLKLRRYYIFNISFCWHVHNFATLKKLKGFRQVEEFPKHSYPVTSATFIKNGSEIISSSMDGTIQIWNLAQPSKSLILRKSSTRFKDAQLSPDGNWIGACSDTGSITLWNANTNKEVWTSPGDGKVLTAVQFSLDSTMVLCSSTGGTIKLWDIRSRQEKKTLIHPEWVTGLQCLPNGRVLSSSFDATSVIWEMEAGEKVHVFEGHSGPVMKAQFCSEKNYVVTCSKDKTVRVWDVESGKEVRTLGTHEHVVTCVKFFPDGKTVVSSSGDTIQWWNITTGEMIDTLKSHHNVVKMDVSPNSDIVSCADDTIKLWTLDRKKRHLFN</sequence>
<organism evidence="4 5">
    <name type="scientific">Reticulomyxa filosa</name>
    <dbReference type="NCBI Taxonomy" id="46433"/>
    <lineage>
        <taxon>Eukaryota</taxon>
        <taxon>Sar</taxon>
        <taxon>Rhizaria</taxon>
        <taxon>Retaria</taxon>
        <taxon>Foraminifera</taxon>
        <taxon>Monothalamids</taxon>
        <taxon>Reticulomyxidae</taxon>
        <taxon>Reticulomyxa</taxon>
    </lineage>
</organism>
<dbReference type="PRINTS" id="PR00320">
    <property type="entry name" value="GPROTEINBRPT"/>
</dbReference>
<reference evidence="4 5" key="1">
    <citation type="journal article" date="2013" name="Curr. Biol.">
        <title>The Genome of the Foraminiferan Reticulomyxa filosa.</title>
        <authorList>
            <person name="Glockner G."/>
            <person name="Hulsmann N."/>
            <person name="Schleicher M."/>
            <person name="Noegel A.A."/>
            <person name="Eichinger L."/>
            <person name="Gallinger C."/>
            <person name="Pawlowski J."/>
            <person name="Sierra R."/>
            <person name="Euteneuer U."/>
            <person name="Pillet L."/>
            <person name="Moustafa A."/>
            <person name="Platzer M."/>
            <person name="Groth M."/>
            <person name="Szafranski K."/>
            <person name="Schliwa M."/>
        </authorList>
    </citation>
    <scope>NUCLEOTIDE SEQUENCE [LARGE SCALE GENOMIC DNA]</scope>
</reference>
<dbReference type="SUPFAM" id="SSF50978">
    <property type="entry name" value="WD40 repeat-like"/>
    <property type="match status" value="1"/>
</dbReference>
<dbReference type="PROSITE" id="PS00678">
    <property type="entry name" value="WD_REPEATS_1"/>
    <property type="match status" value="2"/>
</dbReference>
<dbReference type="EMBL" id="ASPP01001573">
    <property type="protein sequence ID" value="ETO35462.1"/>
    <property type="molecule type" value="Genomic_DNA"/>
</dbReference>
<dbReference type="PANTHER" id="PTHR19879">
    <property type="entry name" value="TRANSCRIPTION INITIATION FACTOR TFIID"/>
    <property type="match status" value="1"/>
</dbReference>
<evidence type="ECO:0000256" key="3">
    <source>
        <dbReference type="PROSITE-ProRule" id="PRU00221"/>
    </source>
</evidence>
<evidence type="ECO:0000313" key="5">
    <source>
        <dbReference type="Proteomes" id="UP000023152"/>
    </source>
</evidence>
<dbReference type="PANTHER" id="PTHR19879:SF9">
    <property type="entry name" value="TRANSCRIPTION INITIATION FACTOR TFIID SUBUNIT 5"/>
    <property type="match status" value="1"/>
</dbReference>
<dbReference type="InterPro" id="IPR001680">
    <property type="entry name" value="WD40_rpt"/>
</dbReference>
<dbReference type="Proteomes" id="UP000023152">
    <property type="component" value="Unassembled WGS sequence"/>
</dbReference>
<accession>X6PCS3</accession>
<dbReference type="PROSITE" id="PS50294">
    <property type="entry name" value="WD_REPEATS_REGION"/>
    <property type="match status" value="2"/>
</dbReference>
<proteinExistence type="predicted"/>
<protein>
    <submittedName>
        <fullName evidence="4">WD repeat-containing protein</fullName>
    </submittedName>
</protein>
<feature type="repeat" description="WD" evidence="3">
    <location>
        <begin position="36"/>
        <end position="69"/>
    </location>
</feature>
<evidence type="ECO:0000313" key="4">
    <source>
        <dbReference type="EMBL" id="ETO35462.1"/>
    </source>
</evidence>
<feature type="repeat" description="WD" evidence="3">
    <location>
        <begin position="244"/>
        <end position="284"/>
    </location>
</feature>